<sequence>MSFGAVTGTAHRVLIVAGGPSARPLRGRCLPPSVHVIAVNGAADWLPRFDAWITVDPSAANRSRMRNPRPVSVRYYACVPDDYGQPTARCLDHRAPPEPGITWLRRLTGFGPWGARAGLSADPAGLHTGNSAYAALGVAYLMRASRIVLAGVDGSSAARVDGGHPRDLTHLPALFASATGELARAGCEVVNANPFSAVSCFPRRPLDEALGWLSGARKSHLPL</sequence>
<reference evidence="1 2" key="1">
    <citation type="submission" date="2018-05" db="EMBL/GenBank/DDBJ databases">
        <title>Abyssibacter profundi OUC007T gen. nov., sp. nov, a marine bacterium isolated from seawater of the Mariana Trench.</title>
        <authorList>
            <person name="Zhou S."/>
        </authorList>
    </citation>
    <scope>NUCLEOTIDE SEQUENCE [LARGE SCALE GENOMIC DNA]</scope>
    <source>
        <strain evidence="1 2">OUC007</strain>
    </source>
</reference>
<dbReference type="EMBL" id="QEQK01000006">
    <property type="protein sequence ID" value="PWN56210.1"/>
    <property type="molecule type" value="Genomic_DNA"/>
</dbReference>
<organism evidence="1 2">
    <name type="scientific">Abyssibacter profundi</name>
    <dbReference type="NCBI Taxonomy" id="2182787"/>
    <lineage>
        <taxon>Bacteria</taxon>
        <taxon>Pseudomonadati</taxon>
        <taxon>Pseudomonadota</taxon>
        <taxon>Gammaproteobacteria</taxon>
        <taxon>Chromatiales</taxon>
        <taxon>Oceanococcaceae</taxon>
        <taxon>Abyssibacter</taxon>
    </lineage>
</organism>
<evidence type="ECO:0000313" key="1">
    <source>
        <dbReference type="EMBL" id="PWN56210.1"/>
    </source>
</evidence>
<gene>
    <name evidence="1" type="ORF">DEH80_08025</name>
</gene>
<comment type="caution">
    <text evidence="1">The sequence shown here is derived from an EMBL/GenBank/DDBJ whole genome shotgun (WGS) entry which is preliminary data.</text>
</comment>
<accession>A0A363ULB0</accession>
<keyword evidence="2" id="KW-1185">Reference proteome</keyword>
<dbReference type="AlphaFoldDB" id="A0A363ULB0"/>
<evidence type="ECO:0008006" key="3">
    <source>
        <dbReference type="Google" id="ProtNLM"/>
    </source>
</evidence>
<name>A0A363ULB0_9GAMM</name>
<protein>
    <recommendedName>
        <fullName evidence="3">Norphogenetic protein</fullName>
    </recommendedName>
</protein>
<evidence type="ECO:0000313" key="2">
    <source>
        <dbReference type="Proteomes" id="UP000251800"/>
    </source>
</evidence>
<proteinExistence type="predicted"/>
<dbReference type="Proteomes" id="UP000251800">
    <property type="component" value="Unassembled WGS sequence"/>
</dbReference>